<organism evidence="1 2">
    <name type="scientific">Hyunsoonleella flava</name>
    <dbReference type="NCBI Taxonomy" id="2527939"/>
    <lineage>
        <taxon>Bacteria</taxon>
        <taxon>Pseudomonadati</taxon>
        <taxon>Bacteroidota</taxon>
        <taxon>Flavobacteriia</taxon>
        <taxon>Flavobacteriales</taxon>
        <taxon>Flavobacteriaceae</taxon>
    </lineage>
</organism>
<dbReference type="EMBL" id="SIRT01000003">
    <property type="protein sequence ID" value="TBN04671.1"/>
    <property type="molecule type" value="Genomic_DNA"/>
</dbReference>
<dbReference type="PROSITE" id="PS51257">
    <property type="entry name" value="PROKAR_LIPOPROTEIN"/>
    <property type="match status" value="1"/>
</dbReference>
<dbReference type="OrthoDB" id="686440at2"/>
<reference evidence="1 2" key="1">
    <citation type="submission" date="2019-02" db="EMBL/GenBank/DDBJ databases">
        <title>Hyunsoonleella sp., isolated from marine sediment.</title>
        <authorList>
            <person name="Liu B.-T."/>
        </authorList>
    </citation>
    <scope>NUCLEOTIDE SEQUENCE [LARGE SCALE GENOMIC DNA]</scope>
    <source>
        <strain evidence="1 2">T58</strain>
    </source>
</reference>
<evidence type="ECO:0000313" key="1">
    <source>
        <dbReference type="EMBL" id="TBN04671.1"/>
    </source>
</evidence>
<proteinExistence type="predicted"/>
<dbReference type="AlphaFoldDB" id="A0A4Q9FE78"/>
<name>A0A4Q9FE78_9FLAO</name>
<evidence type="ECO:0000313" key="2">
    <source>
        <dbReference type="Proteomes" id="UP000291142"/>
    </source>
</evidence>
<gene>
    <name evidence="1" type="ORF">EYD45_05255</name>
</gene>
<protein>
    <submittedName>
        <fullName evidence="1">Uncharacterized protein</fullName>
    </submittedName>
</protein>
<dbReference type="Proteomes" id="UP000291142">
    <property type="component" value="Unassembled WGS sequence"/>
</dbReference>
<sequence length="126" mass="14106">MKTILRNLFFLGMFVILTSCGGSKSYSSVENRSSKSSSSKAYYEESSGLSMEDAVVIHASGSMQGIPLEYEFVGKKEGQRGIDWGLVQQSLVHEGNKSYDVLVIKVFKTNEEKTYFFDITNFFGKL</sequence>
<keyword evidence="2" id="KW-1185">Reference proteome</keyword>
<accession>A0A4Q9FE78</accession>
<dbReference type="RefSeq" id="WP_130963313.1">
    <property type="nucleotide sequence ID" value="NZ_SIRT01000003.1"/>
</dbReference>
<comment type="caution">
    <text evidence="1">The sequence shown here is derived from an EMBL/GenBank/DDBJ whole genome shotgun (WGS) entry which is preliminary data.</text>
</comment>